<reference evidence="3 4" key="3">
    <citation type="submission" date="2020-08" db="EMBL/GenBank/DDBJ databases">
        <title>Genomic Encyclopedia of Type Strains, Phase IV (KMG-IV): sequencing the most valuable type-strain genomes for metagenomic binning, comparative biology and taxonomic classification.</title>
        <authorList>
            <person name="Goeker M."/>
        </authorList>
    </citation>
    <scope>NUCLEOTIDE SEQUENCE [LARGE SCALE GENOMIC DNA]</scope>
    <source>
        <strain evidence="3 4">DSM 27521</strain>
    </source>
</reference>
<gene>
    <name evidence="2" type="ORF">GCM10017781_01090</name>
    <name evidence="3" type="ORF">HNQ07_000931</name>
</gene>
<evidence type="ECO:0000313" key="3">
    <source>
        <dbReference type="EMBL" id="MBB5375487.1"/>
    </source>
</evidence>
<proteinExistence type="predicted"/>
<dbReference type="Proteomes" id="UP000619376">
    <property type="component" value="Unassembled WGS sequence"/>
</dbReference>
<organism evidence="3 4">
    <name type="scientific">Deinococcus metalli</name>
    <dbReference type="NCBI Taxonomy" id="1141878"/>
    <lineage>
        <taxon>Bacteria</taxon>
        <taxon>Thermotogati</taxon>
        <taxon>Deinococcota</taxon>
        <taxon>Deinococci</taxon>
        <taxon>Deinococcales</taxon>
        <taxon>Deinococcaceae</taxon>
        <taxon>Deinococcus</taxon>
    </lineage>
</organism>
<feature type="chain" id="PRO_5030680901" evidence="1">
    <location>
        <begin position="23"/>
        <end position="150"/>
    </location>
</feature>
<evidence type="ECO:0000313" key="4">
    <source>
        <dbReference type="Proteomes" id="UP000539473"/>
    </source>
</evidence>
<dbReference type="EMBL" id="BNAJ01000001">
    <property type="protein sequence ID" value="GHF28906.1"/>
    <property type="molecule type" value="Genomic_DNA"/>
</dbReference>
<evidence type="ECO:0000313" key="5">
    <source>
        <dbReference type="Proteomes" id="UP000619376"/>
    </source>
</evidence>
<dbReference type="RefSeq" id="WP_184109687.1">
    <property type="nucleotide sequence ID" value="NZ_BNAJ01000001.1"/>
</dbReference>
<reference evidence="2" key="4">
    <citation type="submission" date="2024-05" db="EMBL/GenBank/DDBJ databases">
        <authorList>
            <person name="Sun Q."/>
            <person name="Zhou Y."/>
        </authorList>
    </citation>
    <scope>NUCLEOTIDE SEQUENCE</scope>
    <source>
        <strain evidence="2">CGMCC 1.18437</strain>
    </source>
</reference>
<keyword evidence="5" id="KW-1185">Reference proteome</keyword>
<sequence>MNRTALAHLTLLAALCLVPASAQTMNHDASMSASSMSGLPMLHFTTEAGMNMMMGKSGDLMIMAAPGMGKYAYAMSGHTATITFASRDAKGLFAYYDKAIRAEGWTENTSMAMGMMGAGHYVEGYMMGKYKLDLSAVTAGARTTVTFKVH</sequence>
<protein>
    <submittedName>
        <fullName evidence="3">Uncharacterized protein</fullName>
    </submittedName>
</protein>
<dbReference type="AlphaFoldDB" id="A0A7W8NQV8"/>
<accession>A0A7W8NQV8</accession>
<name>A0A7W8NQV8_9DEIO</name>
<comment type="caution">
    <text evidence="3">The sequence shown here is derived from an EMBL/GenBank/DDBJ whole genome shotgun (WGS) entry which is preliminary data.</text>
</comment>
<evidence type="ECO:0000256" key="1">
    <source>
        <dbReference type="SAM" id="SignalP"/>
    </source>
</evidence>
<dbReference type="EMBL" id="JACHFK010000001">
    <property type="protein sequence ID" value="MBB5375487.1"/>
    <property type="molecule type" value="Genomic_DNA"/>
</dbReference>
<dbReference type="Proteomes" id="UP000539473">
    <property type="component" value="Unassembled WGS sequence"/>
</dbReference>
<reference evidence="2" key="1">
    <citation type="journal article" date="2014" name="Int. J. Syst. Evol. Microbiol.">
        <title>Complete genome of a new Firmicutes species belonging to the dominant human colonic microbiota ('Ruminococcus bicirculans') reveals two chromosomes and a selective capacity to utilize plant glucans.</title>
        <authorList>
            <consortium name="NISC Comparative Sequencing Program"/>
            <person name="Wegmann U."/>
            <person name="Louis P."/>
            <person name="Goesmann A."/>
            <person name="Henrissat B."/>
            <person name="Duncan S.H."/>
            <person name="Flint H.J."/>
        </authorList>
    </citation>
    <scope>NUCLEOTIDE SEQUENCE</scope>
    <source>
        <strain evidence="2">CGMCC 1.18437</strain>
    </source>
</reference>
<reference evidence="5" key="2">
    <citation type="journal article" date="2019" name="Int. J. Syst. Evol. Microbiol.">
        <title>The Global Catalogue of Microorganisms (GCM) 10K type strain sequencing project: providing services to taxonomists for standard genome sequencing and annotation.</title>
        <authorList>
            <consortium name="The Broad Institute Genomics Platform"/>
            <consortium name="The Broad Institute Genome Sequencing Center for Infectious Disease"/>
            <person name="Wu L."/>
            <person name="Ma J."/>
        </authorList>
    </citation>
    <scope>NUCLEOTIDE SEQUENCE [LARGE SCALE GENOMIC DNA]</scope>
    <source>
        <strain evidence="5">CGMCC 1.18437</strain>
    </source>
</reference>
<evidence type="ECO:0000313" key="2">
    <source>
        <dbReference type="EMBL" id="GHF28906.1"/>
    </source>
</evidence>
<keyword evidence="1" id="KW-0732">Signal</keyword>
<feature type="signal peptide" evidence="1">
    <location>
        <begin position="1"/>
        <end position="22"/>
    </location>
</feature>